<gene>
    <name evidence="1" type="ORF">JCM19301_3559</name>
    <name evidence="2" type="ORF">JCM19302_1677</name>
    <name evidence="3" type="ORF">JCM19538_3002</name>
</gene>
<dbReference type="EMBL" id="BBNR01000002">
    <property type="protein sequence ID" value="GAL65874.1"/>
    <property type="molecule type" value="Genomic_DNA"/>
</dbReference>
<organism evidence="1 4">
    <name type="scientific">Jejuia pallidilutea</name>
    <dbReference type="NCBI Taxonomy" id="504487"/>
    <lineage>
        <taxon>Bacteria</taxon>
        <taxon>Pseudomonadati</taxon>
        <taxon>Bacteroidota</taxon>
        <taxon>Flavobacteriia</taxon>
        <taxon>Flavobacteriales</taxon>
        <taxon>Flavobacteriaceae</taxon>
        <taxon>Jejuia</taxon>
    </lineage>
</organism>
<dbReference type="EMBL" id="BBNS01000013">
    <property type="protein sequence ID" value="GAL71508.1"/>
    <property type="molecule type" value="Genomic_DNA"/>
</dbReference>
<protein>
    <submittedName>
        <fullName evidence="1">Uncharacterized protein</fullName>
    </submittedName>
</protein>
<evidence type="ECO:0000313" key="3">
    <source>
        <dbReference type="EMBL" id="GAL88489.1"/>
    </source>
</evidence>
<reference evidence="5" key="1">
    <citation type="journal article" date="2014" name="Genome Announc.">
        <title>Draft Genome Sequence of Marine Flavobacterium Jejuia pallidilutea Strain 11shimoA1 and Pigmentation Mutants.</title>
        <authorList>
            <person name="Takatani N."/>
            <person name="Nakanishi M."/>
            <person name="Meirelles P."/>
            <person name="Mino S."/>
            <person name="Suda W."/>
            <person name="Oshima K."/>
            <person name="Hattori M."/>
            <person name="Ohkuma M."/>
            <person name="Hosokawa M."/>
            <person name="Miyashita K."/>
            <person name="Thompson F.L."/>
            <person name="Niwa A."/>
            <person name="Sawabe T."/>
            <person name="Sawabe T."/>
        </authorList>
    </citation>
    <scope>NUCLEOTIDE SEQUENCE [LARGE SCALE GENOMIC DNA]</scope>
    <source>
        <strain evidence="5">JCM 19538</strain>
    </source>
</reference>
<accession>A0A090VRE2</accession>
<dbReference type="AlphaFoldDB" id="A0A090VRE2"/>
<dbReference type="Proteomes" id="UP000029641">
    <property type="component" value="Unassembled WGS sequence"/>
</dbReference>
<dbReference type="STRING" id="504487.JCM19538_3002"/>
<proteinExistence type="predicted"/>
<evidence type="ECO:0000313" key="5">
    <source>
        <dbReference type="Proteomes" id="UP000030184"/>
    </source>
</evidence>
<evidence type="ECO:0000313" key="4">
    <source>
        <dbReference type="Proteomes" id="UP000029641"/>
    </source>
</evidence>
<dbReference type="Proteomes" id="UP000029646">
    <property type="component" value="Unassembled WGS sequence"/>
</dbReference>
<dbReference type="Proteomes" id="UP000030184">
    <property type="component" value="Unassembled WGS sequence"/>
</dbReference>
<evidence type="ECO:0000313" key="2">
    <source>
        <dbReference type="EMBL" id="GAL71508.1"/>
    </source>
</evidence>
<sequence>MTRQLKAWFFDFGFSRLFSFGSFRHYARLVSAKIQITNVYPRWISIFKIL</sequence>
<dbReference type="EMBL" id="BBNY01000003">
    <property type="protein sequence ID" value="GAL88489.1"/>
    <property type="molecule type" value="Genomic_DNA"/>
</dbReference>
<name>A0A090VRE2_9FLAO</name>
<comment type="caution">
    <text evidence="1">The sequence shown here is derived from an EMBL/GenBank/DDBJ whole genome shotgun (WGS) entry which is preliminary data.</text>
</comment>
<keyword evidence="5" id="KW-1185">Reference proteome</keyword>
<evidence type="ECO:0000313" key="1">
    <source>
        <dbReference type="EMBL" id="GAL65874.1"/>
    </source>
</evidence>